<dbReference type="OrthoDB" id="771136at2759"/>
<dbReference type="AlphaFoldDB" id="A0A2K0UNF3"/>
<gene>
    <name evidence="1" type="ORF">THARTR1_00813</name>
</gene>
<organism evidence="1 2">
    <name type="scientific">Trichoderma harzianum</name>
    <name type="common">Hypocrea lixii</name>
    <dbReference type="NCBI Taxonomy" id="5544"/>
    <lineage>
        <taxon>Eukaryota</taxon>
        <taxon>Fungi</taxon>
        <taxon>Dikarya</taxon>
        <taxon>Ascomycota</taxon>
        <taxon>Pezizomycotina</taxon>
        <taxon>Sordariomycetes</taxon>
        <taxon>Hypocreomycetidae</taxon>
        <taxon>Hypocreales</taxon>
        <taxon>Hypocreaceae</taxon>
        <taxon>Trichoderma</taxon>
    </lineage>
</organism>
<dbReference type="Proteomes" id="UP000236290">
    <property type="component" value="Unassembled WGS sequence"/>
</dbReference>
<evidence type="ECO:0000313" key="2">
    <source>
        <dbReference type="Proteomes" id="UP000236290"/>
    </source>
</evidence>
<proteinExistence type="predicted"/>
<reference evidence="1 2" key="1">
    <citation type="submission" date="2017-02" db="EMBL/GenBank/DDBJ databases">
        <title>Genomes of Trichoderma spp. with biocontrol activity.</title>
        <authorList>
            <person name="Gardiner D."/>
            <person name="Kazan K."/>
            <person name="Vos C."/>
            <person name="Harvey P."/>
        </authorList>
    </citation>
    <scope>NUCLEOTIDE SEQUENCE [LARGE SCALE GENOMIC DNA]</scope>
    <source>
        <strain evidence="1 2">Tr1</strain>
    </source>
</reference>
<dbReference type="EMBL" id="MTYI01000007">
    <property type="protein sequence ID" value="PNP59323.1"/>
    <property type="molecule type" value="Genomic_DNA"/>
</dbReference>
<sequence length="43" mass="4700">MKSIQPSKSDPEGPVNADIVTIGSQRVDGVHMWLNDIYPGDCE</sequence>
<protein>
    <submittedName>
        <fullName evidence="1">Uncharacterized protein</fullName>
    </submittedName>
</protein>
<accession>A0A2K0UNF3</accession>
<comment type="caution">
    <text evidence="1">The sequence shown here is derived from an EMBL/GenBank/DDBJ whole genome shotgun (WGS) entry which is preliminary data.</text>
</comment>
<evidence type="ECO:0000313" key="1">
    <source>
        <dbReference type="EMBL" id="PNP59323.1"/>
    </source>
</evidence>
<name>A0A2K0UNF3_TRIHA</name>